<evidence type="ECO:0000313" key="4">
    <source>
        <dbReference type="Proteomes" id="UP000249464"/>
    </source>
</evidence>
<evidence type="ECO:0000259" key="2">
    <source>
        <dbReference type="SMART" id="SM00128"/>
    </source>
</evidence>
<dbReference type="AlphaFoldDB" id="A0A2X0NXE9"/>
<feature type="region of interest" description="Disordered" evidence="1">
    <location>
        <begin position="789"/>
        <end position="836"/>
    </location>
</feature>
<feature type="compositionally biased region" description="Low complexity" evidence="1">
    <location>
        <begin position="680"/>
        <end position="689"/>
    </location>
</feature>
<feature type="compositionally biased region" description="Basic and acidic residues" evidence="1">
    <location>
        <begin position="384"/>
        <end position="399"/>
    </location>
</feature>
<dbReference type="Proteomes" id="UP000249464">
    <property type="component" value="Unassembled WGS sequence"/>
</dbReference>
<keyword evidence="4" id="KW-1185">Reference proteome</keyword>
<dbReference type="SMART" id="SM00128">
    <property type="entry name" value="IPPc"/>
    <property type="match status" value="1"/>
</dbReference>
<dbReference type="PANTHER" id="PTHR11200">
    <property type="entry name" value="INOSITOL 5-PHOSPHATASE"/>
    <property type="match status" value="1"/>
</dbReference>
<evidence type="ECO:0000256" key="1">
    <source>
        <dbReference type="SAM" id="MobiDB-lite"/>
    </source>
</evidence>
<gene>
    <name evidence="3" type="primary">BQ5605_C003g01876</name>
    <name evidence="3" type="ORF">BQ5605_C003G01876</name>
</gene>
<feature type="region of interest" description="Disordered" evidence="1">
    <location>
        <begin position="848"/>
        <end position="873"/>
    </location>
</feature>
<evidence type="ECO:0000313" key="3">
    <source>
        <dbReference type="EMBL" id="SGY37729.1"/>
    </source>
</evidence>
<feature type="region of interest" description="Disordered" evidence="1">
    <location>
        <begin position="1083"/>
        <end position="1154"/>
    </location>
</feature>
<dbReference type="STRING" id="796604.A0A2X0NXE9"/>
<feature type="region of interest" description="Disordered" evidence="1">
    <location>
        <begin position="44"/>
        <end position="146"/>
    </location>
</feature>
<organism evidence="3 4">
    <name type="scientific">Microbotryum silenes-dioicae</name>
    <dbReference type="NCBI Taxonomy" id="796604"/>
    <lineage>
        <taxon>Eukaryota</taxon>
        <taxon>Fungi</taxon>
        <taxon>Dikarya</taxon>
        <taxon>Basidiomycota</taxon>
        <taxon>Pucciniomycotina</taxon>
        <taxon>Microbotryomycetes</taxon>
        <taxon>Microbotryales</taxon>
        <taxon>Microbotryaceae</taxon>
        <taxon>Microbotryum</taxon>
    </lineage>
</organism>
<proteinExistence type="predicted"/>
<dbReference type="EMBL" id="FQNC01000042">
    <property type="protein sequence ID" value="SGY37729.1"/>
    <property type="molecule type" value="Genomic_DNA"/>
</dbReference>
<name>A0A2X0NXE9_9BASI</name>
<protein>
    <submittedName>
        <fullName evidence="3">BQ5605_C003g01876 protein</fullName>
    </submittedName>
</protein>
<dbReference type="InterPro" id="IPR046985">
    <property type="entry name" value="IP5"/>
</dbReference>
<feature type="region of interest" description="Disordered" evidence="1">
    <location>
        <begin position="886"/>
        <end position="920"/>
    </location>
</feature>
<feature type="compositionally biased region" description="Polar residues" evidence="1">
    <location>
        <begin position="111"/>
        <end position="120"/>
    </location>
</feature>
<feature type="compositionally biased region" description="Low complexity" evidence="1">
    <location>
        <begin position="1017"/>
        <end position="1031"/>
    </location>
</feature>
<accession>A0A2X0NXE9</accession>
<dbReference type="GO" id="GO:0046856">
    <property type="term" value="P:phosphatidylinositol dephosphorylation"/>
    <property type="evidence" value="ECO:0007669"/>
    <property type="project" value="InterPro"/>
</dbReference>
<sequence length="1251" mass="135227">MTVIDDSSIPSRTAADLTPAAMLTPMDSEEVHIQLMALDSPAVMSSAEPVPPHQPFAVSESPEQTADDGPLTAKPPITAEVDRTEERRKSKFLPLPRRADLTRTTTPPPSGSTEDASSSVPTAAMTTPPPGPRPVPTKLPSQLSSVREHRHGLFGKFKSLVKKSRSLDTVDVVAQGPLSVRDREANRRSSVPVQTGHFPHPPLAKSNQEHVQKIEKNEGGPDVLTRRSIKVRIVTFNMHDSLPSSDGDLKDFLGVDAASPRVRPPSFGSHRLSGSSHGAILEKTLFKSNSRVIVSPAAGSMMEVPATEHIPVLKLTPEQPYHVIVVCGQECPTAARVRAPEAKRWTSVLEEWLCGRPALGSGDDKESRPHSHASSHLHSNSVSHSHDPFEPPLDHDEPRTGSVLAASTAANDEHPAEAHDHVSPTHVMQRFKMGRGPYVLVEKERLLGIYCAVFVARSCDELVKGTSRGRVTAGLMGGRLGNKGGVGVSLWLGSSKLLFISAHLAAHVNGNLLRKANAQKILDELVIDDFAGGGAKAGDLMTRFNQVFFVGDLNFRLNVSRLHADWIVRSKDYVTALQFDQLRDVLAEENGVFKGFKEGDITFAPTYKYDVPKIRRRGSLAVLRSPKANNNVPLRKPREWTALELADEDTGAGAINDPKVLQTTREKNDITGGGDELRSWRSSKGSVSSAMSDDEKHDREELSAVGLPSAPSQGNDTTMEYMCKAQIKVLARGRSESAGPAMVKERKGSALREAFNVSLSTSKRKLTIGALTGAPFAVRPILRSAQSDLTIPLSRSPGRTGTVTPAESPAVSDSEDEGEASQHGSPEPVFDSSSKQRVQSYTDRILFHTSVVDDERPTPEPEPAQSDVKPREGNFVGHFKDMVVGPRSQSRSQHDIATPARRSGPGASFFEMPSTQDSKDKLNRWKSNTKDCWNKVRTQDEHAPYNPLSDWFMRRRESSVGTAVAEAYPEDERTLKKHTTVSGASPPLVVVHAHNPPKHVRTRDARPESSAAEAKTTRPASHTSASAPAATGNSGGSGPNLKIPSLKLEIPAGGFHHPNHPASVASRPSALFSPVPAFATFNPFRPRPSPNSSSGGSRNSASDLLSSISSRHAGRFGSPLTTPSVESPGGDKDHPHRHHLLSSRSASTPVGTTPIPTTYTRFKSFFQMSSFFHPLTPSMDAYVEPPRPQPPPPKIVGPRKGQIQVLEYEAVTDLHKMGAFSDHRPVYLVAAIGLGGEPVAVSDLNGTVETN</sequence>
<feature type="region of interest" description="Disordered" evidence="1">
    <location>
        <begin position="182"/>
        <end position="207"/>
    </location>
</feature>
<dbReference type="InterPro" id="IPR036691">
    <property type="entry name" value="Endo/exonu/phosph_ase_sf"/>
</dbReference>
<dbReference type="GO" id="GO:0004439">
    <property type="term" value="F:phosphatidylinositol-4,5-bisphosphate 5-phosphatase activity"/>
    <property type="evidence" value="ECO:0007669"/>
    <property type="project" value="TreeGrafter"/>
</dbReference>
<feature type="domain" description="Inositol polyphosphate-related phosphatase" evidence="2">
    <location>
        <begin position="364"/>
        <end position="659"/>
    </location>
</feature>
<dbReference type="SUPFAM" id="SSF56219">
    <property type="entry name" value="DNase I-like"/>
    <property type="match status" value="1"/>
</dbReference>
<dbReference type="PANTHER" id="PTHR11200:SF275">
    <property type="entry name" value="LD06095P"/>
    <property type="match status" value="1"/>
</dbReference>
<feature type="compositionally biased region" description="Basic and acidic residues" evidence="1">
    <location>
        <begin position="693"/>
        <end position="702"/>
    </location>
</feature>
<reference evidence="3 4" key="1">
    <citation type="submission" date="2016-11" db="EMBL/GenBank/DDBJ databases">
        <authorList>
            <person name="Jaros S."/>
            <person name="Januszkiewicz K."/>
            <person name="Wedrychowicz H."/>
        </authorList>
    </citation>
    <scope>NUCLEOTIDE SEQUENCE [LARGE SCALE GENOMIC DNA]</scope>
</reference>
<feature type="compositionally biased region" description="Pro residues" evidence="1">
    <location>
        <begin position="127"/>
        <end position="137"/>
    </location>
</feature>
<dbReference type="Gene3D" id="3.60.10.10">
    <property type="entry name" value="Endonuclease/exonuclease/phosphatase"/>
    <property type="match status" value="1"/>
</dbReference>
<feature type="region of interest" description="Disordered" evidence="1">
    <location>
        <begin position="653"/>
        <end position="717"/>
    </location>
</feature>
<feature type="compositionally biased region" description="Basic and acidic residues" evidence="1">
    <location>
        <begin position="664"/>
        <end position="679"/>
    </location>
</feature>
<dbReference type="Pfam" id="PF22669">
    <property type="entry name" value="Exo_endo_phos2"/>
    <property type="match status" value="1"/>
</dbReference>
<feature type="compositionally biased region" description="Low complexity" evidence="1">
    <location>
        <begin position="1090"/>
        <end position="1111"/>
    </location>
</feature>
<feature type="region of interest" description="Disordered" evidence="1">
    <location>
        <begin position="360"/>
        <end position="400"/>
    </location>
</feature>
<feature type="region of interest" description="Disordered" evidence="1">
    <location>
        <begin position="987"/>
        <end position="1045"/>
    </location>
</feature>
<dbReference type="InterPro" id="IPR000300">
    <property type="entry name" value="IPPc"/>
</dbReference>